<dbReference type="SUPFAM" id="SSF50156">
    <property type="entry name" value="PDZ domain-like"/>
    <property type="match status" value="1"/>
</dbReference>
<protein>
    <submittedName>
        <fullName evidence="3">Periplasmic pH-dependent serine endoprotease DegQ</fullName>
        <ecNumber evidence="3">3.4.21.107</ecNumber>
    </submittedName>
</protein>
<dbReference type="PROSITE" id="PS50106">
    <property type="entry name" value="PDZ"/>
    <property type="match status" value="1"/>
</dbReference>
<feature type="signal peptide" evidence="1">
    <location>
        <begin position="1"/>
        <end position="17"/>
    </location>
</feature>
<dbReference type="GO" id="GO:0008233">
    <property type="term" value="F:peptidase activity"/>
    <property type="evidence" value="ECO:0007669"/>
    <property type="project" value="UniProtKB-KW"/>
</dbReference>
<proteinExistence type="predicted"/>
<dbReference type="EC" id="3.4.21.107" evidence="3"/>
<evidence type="ECO:0000313" key="3">
    <source>
        <dbReference type="EMBL" id="QEG35374.1"/>
    </source>
</evidence>
<dbReference type="Gene3D" id="2.30.42.10">
    <property type="match status" value="1"/>
</dbReference>
<dbReference type="InterPro" id="IPR036034">
    <property type="entry name" value="PDZ_sf"/>
</dbReference>
<keyword evidence="3" id="KW-0378">Hydrolase</keyword>
<dbReference type="RefSeq" id="WP_168205210.1">
    <property type="nucleotide sequence ID" value="NZ_CP042913.1"/>
</dbReference>
<dbReference type="KEGG" id="bgok:Pr1d_26720"/>
<evidence type="ECO:0000259" key="2">
    <source>
        <dbReference type="PROSITE" id="PS50106"/>
    </source>
</evidence>
<gene>
    <name evidence="3" type="primary">degQ_2</name>
    <name evidence="3" type="ORF">Pr1d_26720</name>
</gene>
<dbReference type="SMART" id="SM00228">
    <property type="entry name" value="PDZ"/>
    <property type="match status" value="1"/>
</dbReference>
<keyword evidence="1" id="KW-0732">Signal</keyword>
<name>A0A5B9Q8H2_9BACT</name>
<keyword evidence="4" id="KW-1185">Reference proteome</keyword>
<keyword evidence="3" id="KW-0645">Protease</keyword>
<dbReference type="EMBL" id="CP042913">
    <property type="protein sequence ID" value="QEG35374.1"/>
    <property type="molecule type" value="Genomic_DNA"/>
</dbReference>
<dbReference type="AlphaFoldDB" id="A0A5B9Q8H2"/>
<feature type="chain" id="PRO_5023076891" evidence="1">
    <location>
        <begin position="18"/>
        <end position="361"/>
    </location>
</feature>
<dbReference type="Proteomes" id="UP000323917">
    <property type="component" value="Chromosome"/>
</dbReference>
<feature type="domain" description="PDZ" evidence="2">
    <location>
        <begin position="248"/>
        <end position="325"/>
    </location>
</feature>
<reference evidence="3 4" key="1">
    <citation type="submission" date="2019-08" db="EMBL/GenBank/DDBJ databases">
        <title>Deep-cultivation of Planctomycetes and their phenomic and genomic characterization uncovers novel biology.</title>
        <authorList>
            <person name="Wiegand S."/>
            <person name="Jogler M."/>
            <person name="Boedeker C."/>
            <person name="Pinto D."/>
            <person name="Vollmers J."/>
            <person name="Rivas-Marin E."/>
            <person name="Kohn T."/>
            <person name="Peeters S.H."/>
            <person name="Heuer A."/>
            <person name="Rast P."/>
            <person name="Oberbeckmann S."/>
            <person name="Bunk B."/>
            <person name="Jeske O."/>
            <person name="Meyerdierks A."/>
            <person name="Storesund J.E."/>
            <person name="Kallscheuer N."/>
            <person name="Luecker S."/>
            <person name="Lage O.M."/>
            <person name="Pohl T."/>
            <person name="Merkel B.J."/>
            <person name="Hornburger P."/>
            <person name="Mueller R.-W."/>
            <person name="Bruemmer F."/>
            <person name="Labrenz M."/>
            <person name="Spormann A.M."/>
            <person name="Op den Camp H."/>
            <person name="Overmann J."/>
            <person name="Amann R."/>
            <person name="Jetten M.S.M."/>
            <person name="Mascher T."/>
            <person name="Medema M.H."/>
            <person name="Devos D.P."/>
            <person name="Kaster A.-K."/>
            <person name="Ovreas L."/>
            <person name="Rohde M."/>
            <person name="Galperin M.Y."/>
            <person name="Jogler C."/>
        </authorList>
    </citation>
    <scope>NUCLEOTIDE SEQUENCE [LARGE SCALE GENOMIC DNA]</scope>
    <source>
        <strain evidence="3 4">Pr1d</strain>
    </source>
</reference>
<accession>A0A5B9Q8H2</accession>
<evidence type="ECO:0000313" key="4">
    <source>
        <dbReference type="Proteomes" id="UP000323917"/>
    </source>
</evidence>
<dbReference type="GO" id="GO:0006508">
    <property type="term" value="P:proteolysis"/>
    <property type="evidence" value="ECO:0007669"/>
    <property type="project" value="UniProtKB-KW"/>
</dbReference>
<dbReference type="Pfam" id="PF13180">
    <property type="entry name" value="PDZ_2"/>
    <property type="match status" value="1"/>
</dbReference>
<organism evidence="3 4">
    <name type="scientific">Bythopirellula goksoeyrii</name>
    <dbReference type="NCBI Taxonomy" id="1400387"/>
    <lineage>
        <taxon>Bacteria</taxon>
        <taxon>Pseudomonadati</taxon>
        <taxon>Planctomycetota</taxon>
        <taxon>Planctomycetia</taxon>
        <taxon>Pirellulales</taxon>
        <taxon>Lacipirellulaceae</taxon>
        <taxon>Bythopirellula</taxon>
    </lineage>
</organism>
<sequence precursor="true">MKISACVLLLVSVAVFSGLTAVSQGGEPSVAQGKDASPSDIAASSQDISRWVEQLDSDQFDQRERAQAKLTAAGSPAMPEIAAAARTASLESSTRAINILLTWSEGNDRRLAVAALEQLASMKNRPIESARAAEVLAEVRELAALEAVVSLGGSYQVNPQLRGVISFVPTVNYQIIIGSKWRGGLESLQLLESIPHTAVVSFYAPPLDDDALDCLQNLPQLGRVELYGTRFSKEAIEELPRKLPNVKEIDIRPSAAFLGIRGDGGQNAHVVDVVPDSAAAKGGIRKEDVITHIAGKEVKDFAALTAMISQYQPGETVELTIVRRGGDQELQTMELPVTLAQWGPTSNDTLPELRKMNLERR</sequence>
<evidence type="ECO:0000256" key="1">
    <source>
        <dbReference type="SAM" id="SignalP"/>
    </source>
</evidence>
<dbReference type="InterPro" id="IPR001478">
    <property type="entry name" value="PDZ"/>
</dbReference>